<dbReference type="RefSeq" id="WP_377282170.1">
    <property type="nucleotide sequence ID" value="NZ_JBHRSI010000005.1"/>
</dbReference>
<organism evidence="1 2">
    <name type="scientific">Phenylobacterium terrae</name>
    <dbReference type="NCBI Taxonomy" id="2665495"/>
    <lineage>
        <taxon>Bacteria</taxon>
        <taxon>Pseudomonadati</taxon>
        <taxon>Pseudomonadota</taxon>
        <taxon>Alphaproteobacteria</taxon>
        <taxon>Caulobacterales</taxon>
        <taxon>Caulobacteraceae</taxon>
        <taxon>Phenylobacterium</taxon>
    </lineage>
</organism>
<gene>
    <name evidence="1" type="ORF">ACFSC0_17590</name>
</gene>
<evidence type="ECO:0000313" key="1">
    <source>
        <dbReference type="EMBL" id="MFD1785218.1"/>
    </source>
</evidence>
<dbReference type="EMBL" id="JBHUEY010000006">
    <property type="protein sequence ID" value="MFD1785218.1"/>
    <property type="molecule type" value="Genomic_DNA"/>
</dbReference>
<accession>A0ABW4N5W0</accession>
<protein>
    <submittedName>
        <fullName evidence="1">Uncharacterized protein</fullName>
    </submittedName>
</protein>
<name>A0ABW4N5W0_9CAUL</name>
<evidence type="ECO:0000313" key="2">
    <source>
        <dbReference type="Proteomes" id="UP001597237"/>
    </source>
</evidence>
<reference evidence="2" key="1">
    <citation type="journal article" date="2019" name="Int. J. Syst. Evol. Microbiol.">
        <title>The Global Catalogue of Microorganisms (GCM) 10K type strain sequencing project: providing services to taxonomists for standard genome sequencing and annotation.</title>
        <authorList>
            <consortium name="The Broad Institute Genomics Platform"/>
            <consortium name="The Broad Institute Genome Sequencing Center for Infectious Disease"/>
            <person name="Wu L."/>
            <person name="Ma J."/>
        </authorList>
    </citation>
    <scope>NUCLEOTIDE SEQUENCE [LARGE SCALE GENOMIC DNA]</scope>
    <source>
        <strain evidence="2">DFY28</strain>
    </source>
</reference>
<dbReference type="Proteomes" id="UP001597237">
    <property type="component" value="Unassembled WGS sequence"/>
</dbReference>
<comment type="caution">
    <text evidence="1">The sequence shown here is derived from an EMBL/GenBank/DDBJ whole genome shotgun (WGS) entry which is preliminary data.</text>
</comment>
<proteinExistence type="predicted"/>
<keyword evidence="2" id="KW-1185">Reference proteome</keyword>
<sequence>MHAAAAVADGFVCWPKSPLEKAQDAARYAGVLAVWLALALIRPRLALDIFVNRRPDSPIPRRRQSTTAFQR</sequence>